<dbReference type="RefSeq" id="WP_176949876.1">
    <property type="nucleotide sequence ID" value="NZ_JABXYK010000006.1"/>
</dbReference>
<accession>A0ABX2QDQ3</accession>
<dbReference type="EMBL" id="JABXYK010000006">
    <property type="protein sequence ID" value="NVP55887.1"/>
    <property type="molecule type" value="Genomic_DNA"/>
</dbReference>
<feature type="transmembrane region" description="Helical" evidence="1">
    <location>
        <begin position="12"/>
        <end position="29"/>
    </location>
</feature>
<keyword evidence="1" id="KW-0812">Transmembrane</keyword>
<evidence type="ECO:0000313" key="3">
    <source>
        <dbReference type="Proteomes" id="UP000659172"/>
    </source>
</evidence>
<evidence type="ECO:0000256" key="1">
    <source>
        <dbReference type="SAM" id="Phobius"/>
    </source>
</evidence>
<evidence type="ECO:0008006" key="4">
    <source>
        <dbReference type="Google" id="ProtNLM"/>
    </source>
</evidence>
<comment type="caution">
    <text evidence="2">The sequence shown here is derived from an EMBL/GenBank/DDBJ whole genome shotgun (WGS) entry which is preliminary data.</text>
</comment>
<name>A0ABX2QDQ3_9HYPH</name>
<proteinExistence type="predicted"/>
<feature type="transmembrane region" description="Helical" evidence="1">
    <location>
        <begin position="78"/>
        <end position="95"/>
    </location>
</feature>
<keyword evidence="3" id="KW-1185">Reference proteome</keyword>
<dbReference type="Proteomes" id="UP000659172">
    <property type="component" value="Unassembled WGS sequence"/>
</dbReference>
<evidence type="ECO:0000313" key="2">
    <source>
        <dbReference type="EMBL" id="NVP55887.1"/>
    </source>
</evidence>
<keyword evidence="1" id="KW-0472">Membrane</keyword>
<gene>
    <name evidence="2" type="ORF">HV823_11550</name>
</gene>
<feature type="transmembrane region" description="Helical" evidence="1">
    <location>
        <begin position="101"/>
        <end position="121"/>
    </location>
</feature>
<keyword evidence="1" id="KW-1133">Transmembrane helix</keyword>
<organism evidence="2 3">
    <name type="scientific">Mycoplana rhizolycopersici</name>
    <dbReference type="NCBI Taxonomy" id="2746702"/>
    <lineage>
        <taxon>Bacteria</taxon>
        <taxon>Pseudomonadati</taxon>
        <taxon>Pseudomonadota</taxon>
        <taxon>Alphaproteobacteria</taxon>
        <taxon>Hyphomicrobiales</taxon>
        <taxon>Rhizobiaceae</taxon>
        <taxon>Mycoplana</taxon>
    </lineage>
</organism>
<sequence length="131" mass="13907">MSSNMRPLAQSSAVHMAVAFVAMGSWAIFANRNHAPAQILLAGAVQGAISAAITLFLKKAIERLARIFAGTGRLWLPPAFVIAVSATALASIHRIAGTPEILRTIAVPLLVSASYAAAYNYSLHRKEQRSP</sequence>
<feature type="transmembrane region" description="Helical" evidence="1">
    <location>
        <begin position="35"/>
        <end position="57"/>
    </location>
</feature>
<protein>
    <recommendedName>
        <fullName evidence="4">Transmembrane protein</fullName>
    </recommendedName>
</protein>
<reference evidence="2 3" key="1">
    <citation type="submission" date="2020-06" db="EMBL/GenBank/DDBJ databases">
        <title>Rhizobium sp.nov. isolated from the tomato plant.</title>
        <authorList>
            <person name="Thin K.K."/>
            <person name="Zhang X."/>
            <person name="He S."/>
        </authorList>
    </citation>
    <scope>NUCLEOTIDE SEQUENCE [LARGE SCALE GENOMIC DNA]</scope>
    <source>
        <strain evidence="2 3">DBTS2</strain>
    </source>
</reference>